<keyword evidence="9" id="KW-0145">Chemotaxis</keyword>
<dbReference type="Ensembl" id="ENSPNAT00000044508.1">
    <property type="protein sequence ID" value="ENSPNAP00000071775.1"/>
    <property type="gene ID" value="ENSPNAG00000033603.1"/>
</dbReference>
<comment type="similarity">
    <text evidence="2 9">Belongs to the intercrine beta (chemokine CC) family.</text>
</comment>
<dbReference type="GO" id="GO:0008009">
    <property type="term" value="F:chemokine activity"/>
    <property type="evidence" value="ECO:0007669"/>
    <property type="project" value="InterPro"/>
</dbReference>
<accession>A0AAR2L5F1</accession>
<reference evidence="11" key="2">
    <citation type="submission" date="2025-08" db="UniProtKB">
        <authorList>
            <consortium name="Ensembl"/>
        </authorList>
    </citation>
    <scope>IDENTIFICATION</scope>
</reference>
<dbReference type="Pfam" id="PF00048">
    <property type="entry name" value="IL8"/>
    <property type="match status" value="1"/>
</dbReference>
<evidence type="ECO:0000256" key="3">
    <source>
        <dbReference type="ARBA" id="ARBA00022514"/>
    </source>
</evidence>
<dbReference type="InterPro" id="IPR001811">
    <property type="entry name" value="Chemokine_IL8-like_dom"/>
</dbReference>
<feature type="chain" id="PRO_5043100473" description="C-C motif chemokine" evidence="9">
    <location>
        <begin position="25"/>
        <end position="102"/>
    </location>
</feature>
<keyword evidence="3 9" id="KW-0202">Cytokine</keyword>
<dbReference type="GO" id="GO:0006955">
    <property type="term" value="P:immune response"/>
    <property type="evidence" value="ECO:0007669"/>
    <property type="project" value="InterPro"/>
</dbReference>
<evidence type="ECO:0000256" key="1">
    <source>
        <dbReference type="ARBA" id="ARBA00004613"/>
    </source>
</evidence>
<organism evidence="11 12">
    <name type="scientific">Pygocentrus nattereri</name>
    <name type="common">Red-bellied piranha</name>
    <dbReference type="NCBI Taxonomy" id="42514"/>
    <lineage>
        <taxon>Eukaryota</taxon>
        <taxon>Metazoa</taxon>
        <taxon>Chordata</taxon>
        <taxon>Craniata</taxon>
        <taxon>Vertebrata</taxon>
        <taxon>Euteleostomi</taxon>
        <taxon>Actinopterygii</taxon>
        <taxon>Neopterygii</taxon>
        <taxon>Teleostei</taxon>
        <taxon>Ostariophysi</taxon>
        <taxon>Characiformes</taxon>
        <taxon>Characoidei</taxon>
        <taxon>Pygocentrus</taxon>
    </lineage>
</organism>
<reference evidence="11" key="3">
    <citation type="submission" date="2025-09" db="UniProtKB">
        <authorList>
            <consortium name="Ensembl"/>
        </authorList>
    </citation>
    <scope>IDENTIFICATION</scope>
</reference>
<reference evidence="11 12" key="1">
    <citation type="submission" date="2020-10" db="EMBL/GenBank/DDBJ databases">
        <title>Pygocentrus nattereri (red-bellied piranha) genome, fPygNat1, primary haplotype.</title>
        <authorList>
            <person name="Myers G."/>
            <person name="Meyer A."/>
            <person name="Karagic N."/>
            <person name="Pippel M."/>
            <person name="Winkler S."/>
            <person name="Tracey A."/>
            <person name="Wood J."/>
            <person name="Formenti G."/>
            <person name="Howe K."/>
            <person name="Fedrigo O."/>
            <person name="Jarvis E.D."/>
        </authorList>
    </citation>
    <scope>NUCLEOTIDE SEQUENCE [LARGE SCALE GENOMIC DNA]</scope>
</reference>
<dbReference type="GeneTree" id="ENSGT01120000272318"/>
<evidence type="ECO:0000256" key="4">
    <source>
        <dbReference type="ARBA" id="ARBA00022525"/>
    </source>
</evidence>
<dbReference type="GO" id="GO:0005615">
    <property type="term" value="C:extracellular space"/>
    <property type="evidence" value="ECO:0007669"/>
    <property type="project" value="UniProtKB-KW"/>
</dbReference>
<dbReference type="PANTHER" id="PTHR12015">
    <property type="entry name" value="SMALL INDUCIBLE CYTOKINE A"/>
    <property type="match status" value="1"/>
</dbReference>
<keyword evidence="5 9" id="KW-0732">Signal</keyword>
<proteinExistence type="inferred from homology"/>
<evidence type="ECO:0000256" key="7">
    <source>
        <dbReference type="ARBA" id="ARBA00044740"/>
    </source>
</evidence>
<evidence type="ECO:0000256" key="8">
    <source>
        <dbReference type="ARBA" id="ARBA00046726"/>
    </source>
</evidence>
<name>A0AAR2L5F1_PYGNA</name>
<dbReference type="InterPro" id="IPR000827">
    <property type="entry name" value="Chemokine_CC_CS"/>
</dbReference>
<dbReference type="SMART" id="SM00199">
    <property type="entry name" value="SCY"/>
    <property type="match status" value="1"/>
</dbReference>
<dbReference type="Proteomes" id="UP001501920">
    <property type="component" value="Chromosome 2"/>
</dbReference>
<dbReference type="Gene3D" id="2.40.50.40">
    <property type="match status" value="1"/>
</dbReference>
<protein>
    <recommendedName>
        <fullName evidence="9">C-C motif chemokine</fullName>
    </recommendedName>
</protein>
<evidence type="ECO:0000256" key="5">
    <source>
        <dbReference type="ARBA" id="ARBA00022729"/>
    </source>
</evidence>
<keyword evidence="6" id="KW-1015">Disulfide bond</keyword>
<keyword evidence="12" id="KW-1185">Reference proteome</keyword>
<sequence length="102" mass="11461">MIVHPRSLLLGLLVILYLQSGAVGQNGNAPKECCFRFYTRPIPLFVIRDYKETRRDCPRAGVILTTKRGPVCADPGVRWVKRAMDIIDRQFVEGSTSTQPSV</sequence>
<feature type="domain" description="Chemokine interleukin-8-like" evidence="10">
    <location>
        <begin position="30"/>
        <end position="87"/>
    </location>
</feature>
<feature type="signal peptide" evidence="9">
    <location>
        <begin position="1"/>
        <end position="24"/>
    </location>
</feature>
<dbReference type="SUPFAM" id="SSF54117">
    <property type="entry name" value="Interleukin 8-like chemokines"/>
    <property type="match status" value="1"/>
</dbReference>
<keyword evidence="4 9" id="KW-0964">Secreted</keyword>
<evidence type="ECO:0000256" key="6">
    <source>
        <dbReference type="ARBA" id="ARBA00023157"/>
    </source>
</evidence>
<dbReference type="PANTHER" id="PTHR12015:SF183">
    <property type="entry name" value="C-C MOTIF CHEMOKINE 3"/>
    <property type="match status" value="1"/>
</dbReference>
<comment type="function">
    <text evidence="7">Monokine with inflammatory and chemokinetic properties. Binds to CCR1, CCR4 and CCR5. One of the major HIV-suppressive factors produced by CD8+ T-cells. Recombinant MIP-1-alpha induces a dose-dependent inhibition of different strains of HIV-1, HIV-2, and simian immunodeficiency virus (SIV).</text>
</comment>
<dbReference type="PROSITE" id="PS00472">
    <property type="entry name" value="SMALL_CYTOKINES_CC"/>
    <property type="match status" value="1"/>
</dbReference>
<evidence type="ECO:0000313" key="12">
    <source>
        <dbReference type="Proteomes" id="UP001501920"/>
    </source>
</evidence>
<comment type="subcellular location">
    <subcellularLocation>
        <location evidence="1 9">Secreted</location>
    </subcellularLocation>
</comment>
<dbReference type="CDD" id="cd00272">
    <property type="entry name" value="Chemokine_CC"/>
    <property type="match status" value="1"/>
</dbReference>
<dbReference type="InterPro" id="IPR039809">
    <property type="entry name" value="Chemokine_b/g/d"/>
</dbReference>
<comment type="subunit">
    <text evidence="8">Self-associates. Also heterodimer of MIP-1-alpha(4-69) and MIP-1-beta(3-69). Interacts with CCR1.</text>
</comment>
<evidence type="ECO:0000256" key="9">
    <source>
        <dbReference type="RuleBase" id="RU361150"/>
    </source>
</evidence>
<dbReference type="InterPro" id="IPR036048">
    <property type="entry name" value="Interleukin_8-like_sf"/>
</dbReference>
<evidence type="ECO:0000259" key="10">
    <source>
        <dbReference type="SMART" id="SM00199"/>
    </source>
</evidence>
<evidence type="ECO:0000256" key="2">
    <source>
        <dbReference type="ARBA" id="ARBA00010868"/>
    </source>
</evidence>
<dbReference type="AlphaFoldDB" id="A0AAR2L5F1"/>
<evidence type="ECO:0000313" key="11">
    <source>
        <dbReference type="Ensembl" id="ENSPNAP00000071775.1"/>
    </source>
</evidence>